<evidence type="ECO:0000313" key="3">
    <source>
        <dbReference type="EMBL" id="AYB33024.1"/>
    </source>
</evidence>
<dbReference type="AlphaFoldDB" id="A0A385SPU2"/>
<dbReference type="Proteomes" id="UP000266183">
    <property type="component" value="Chromosome"/>
</dbReference>
<proteinExistence type="predicted"/>
<reference evidence="4" key="1">
    <citation type="submission" date="2018-09" db="EMBL/GenBank/DDBJ databases">
        <title>Chryseolinea sp. KIS68-18 isolated from soil.</title>
        <authorList>
            <person name="Weon H.-Y."/>
            <person name="Kwon S.-W."/>
            <person name="Lee S.A."/>
        </authorList>
    </citation>
    <scope>NUCLEOTIDE SEQUENCE [LARGE SCALE GENOMIC DNA]</scope>
    <source>
        <strain evidence="4">KIS68-18</strain>
    </source>
</reference>
<evidence type="ECO:0000259" key="2">
    <source>
        <dbReference type="Pfam" id="PF13436"/>
    </source>
</evidence>
<evidence type="ECO:0000313" key="4">
    <source>
        <dbReference type="Proteomes" id="UP000266183"/>
    </source>
</evidence>
<keyword evidence="1" id="KW-0732">Signal</keyword>
<dbReference type="InterPro" id="IPR025693">
    <property type="entry name" value="Gly-zipper_OmpA-like_dom"/>
</dbReference>
<feature type="signal peptide" evidence="1">
    <location>
        <begin position="1"/>
        <end position="20"/>
    </location>
</feature>
<organism evidence="3 4">
    <name type="scientific">Chryseolinea soli</name>
    <dbReference type="NCBI Taxonomy" id="2321403"/>
    <lineage>
        <taxon>Bacteria</taxon>
        <taxon>Pseudomonadati</taxon>
        <taxon>Bacteroidota</taxon>
        <taxon>Cytophagia</taxon>
        <taxon>Cytophagales</taxon>
        <taxon>Fulvivirgaceae</taxon>
        <taxon>Chryseolinea</taxon>
    </lineage>
</organism>
<keyword evidence="4" id="KW-1185">Reference proteome</keyword>
<feature type="chain" id="PRO_5017247444" description="Glycine-zipper-containing OmpA-like membrane domain-containing protein" evidence="1">
    <location>
        <begin position="21"/>
        <end position="166"/>
    </location>
</feature>
<sequence length="166" mass="17021">MKILLTLVTLCAAVLCQAQADQPTTSMAKSLGLYVFPKNKQSAQTQSKDEYDCYQWAVGQTGVDPVNPPKVEAAKVDTSPDGTAVVGAAKGAAAGVAIGAIAGDAGKGAAIGAVAGGLAGRRAKKVGDAQQQQKNEQAAQQQTQALMNDFKKAFSACMEGKSYTVK</sequence>
<evidence type="ECO:0000256" key="1">
    <source>
        <dbReference type="SAM" id="SignalP"/>
    </source>
</evidence>
<dbReference type="RefSeq" id="WP_119756267.1">
    <property type="nucleotide sequence ID" value="NZ_CP032382.1"/>
</dbReference>
<gene>
    <name evidence="3" type="ORF">D4L85_21670</name>
</gene>
<dbReference type="Pfam" id="PF13436">
    <property type="entry name" value="Gly-zipper_OmpA"/>
    <property type="match status" value="1"/>
</dbReference>
<name>A0A385SPU2_9BACT</name>
<dbReference type="OrthoDB" id="1453468at2"/>
<dbReference type="EMBL" id="CP032382">
    <property type="protein sequence ID" value="AYB33024.1"/>
    <property type="molecule type" value="Genomic_DNA"/>
</dbReference>
<protein>
    <recommendedName>
        <fullName evidence="2">Glycine-zipper-containing OmpA-like membrane domain-containing protein</fullName>
    </recommendedName>
</protein>
<dbReference type="KEGG" id="chk:D4L85_21670"/>
<accession>A0A385SPU2</accession>
<feature type="domain" description="Glycine-zipper-containing OmpA-like membrane" evidence="2">
    <location>
        <begin position="83"/>
        <end position="120"/>
    </location>
</feature>